<keyword evidence="1" id="KW-0812">Transmembrane</keyword>
<feature type="transmembrane region" description="Helical" evidence="1">
    <location>
        <begin position="7"/>
        <end position="28"/>
    </location>
</feature>
<evidence type="ECO:0000313" key="3">
    <source>
        <dbReference type="Proteomes" id="UP000255517"/>
    </source>
</evidence>
<keyword evidence="1" id="KW-1133">Transmembrane helix</keyword>
<gene>
    <name evidence="2" type="ORF">NCTC13149_01780</name>
</gene>
<protein>
    <submittedName>
        <fullName evidence="2">Protein of uncharacterized function (DUF3036)</fullName>
    </submittedName>
</protein>
<dbReference type="Pfam" id="PF11188">
    <property type="entry name" value="DUF2975"/>
    <property type="match status" value="1"/>
</dbReference>
<feature type="transmembrane region" description="Helical" evidence="1">
    <location>
        <begin position="94"/>
        <end position="114"/>
    </location>
</feature>
<feature type="transmembrane region" description="Helical" evidence="1">
    <location>
        <begin position="120"/>
        <end position="143"/>
    </location>
</feature>
<dbReference type="STRING" id="1122949.GCA_000378725_00023"/>
<reference evidence="2 3" key="1">
    <citation type="submission" date="2018-06" db="EMBL/GenBank/DDBJ databases">
        <authorList>
            <consortium name="Pathogen Informatics"/>
            <person name="Doyle S."/>
        </authorList>
    </citation>
    <scope>NUCLEOTIDE SEQUENCE [LARGE SCALE GENOMIC DNA]</scope>
    <source>
        <strain evidence="2 3">NCTC13149</strain>
    </source>
</reference>
<feature type="transmembrane region" description="Helical" evidence="1">
    <location>
        <begin position="48"/>
        <end position="73"/>
    </location>
</feature>
<accession>A0A379C721</accession>
<dbReference type="RefSeq" id="WP_019034117.1">
    <property type="nucleotide sequence ID" value="NZ_UGSZ01000001.1"/>
</dbReference>
<dbReference type="InterPro" id="IPR021354">
    <property type="entry name" value="DUF2975"/>
</dbReference>
<dbReference type="EMBL" id="UGSZ01000001">
    <property type="protein sequence ID" value="SUB57919.1"/>
    <property type="molecule type" value="Genomic_DNA"/>
</dbReference>
<dbReference type="Proteomes" id="UP000255517">
    <property type="component" value="Unassembled WGS sequence"/>
</dbReference>
<name>A0A379C721_9FIRM</name>
<organism evidence="2 3">
    <name type="scientific">Peptoniphilus lacrimalis</name>
    <dbReference type="NCBI Taxonomy" id="33031"/>
    <lineage>
        <taxon>Bacteria</taxon>
        <taxon>Bacillati</taxon>
        <taxon>Bacillota</taxon>
        <taxon>Tissierellia</taxon>
        <taxon>Tissierellales</taxon>
        <taxon>Peptoniphilaceae</taxon>
        <taxon>Peptoniphilus</taxon>
    </lineage>
</organism>
<dbReference type="AlphaFoldDB" id="A0A379C721"/>
<keyword evidence="1" id="KW-0472">Membrane</keyword>
<sequence>MKNYRPLIIKIGLIICILAILLLSYVLHEFSFQLAEEYPELSYMRLPMFILCMGVSLSTIIAIIFAFFALLNYEKNQIFTIKLYKNLKNISKSLYIAIIFEILIHIYSHINVPYPITNFFVKIVILFYFILSQIFLLIADIIYKGEKIKKDWDLTI</sequence>
<evidence type="ECO:0000256" key="1">
    <source>
        <dbReference type="SAM" id="Phobius"/>
    </source>
</evidence>
<evidence type="ECO:0000313" key="2">
    <source>
        <dbReference type="EMBL" id="SUB57919.1"/>
    </source>
</evidence>
<proteinExistence type="predicted"/>